<proteinExistence type="predicted"/>
<name>A0A821DX78_9BILA</name>
<comment type="caution">
    <text evidence="2">The sequence shown here is derived from an EMBL/GenBank/DDBJ whole genome shotgun (WGS) entry which is preliminary data.</text>
</comment>
<accession>A0A821DX78</accession>
<reference evidence="2" key="1">
    <citation type="submission" date="2021-02" db="EMBL/GenBank/DDBJ databases">
        <authorList>
            <person name="Nowell W R."/>
        </authorList>
    </citation>
    <scope>NUCLEOTIDE SEQUENCE</scope>
</reference>
<dbReference type="Proteomes" id="UP000663851">
    <property type="component" value="Unassembled WGS sequence"/>
</dbReference>
<evidence type="ECO:0000256" key="1">
    <source>
        <dbReference type="SAM" id="MobiDB-lite"/>
    </source>
</evidence>
<evidence type="ECO:0000313" key="2">
    <source>
        <dbReference type="EMBL" id="CAF4627023.1"/>
    </source>
</evidence>
<protein>
    <submittedName>
        <fullName evidence="2">Uncharacterized protein</fullName>
    </submittedName>
</protein>
<organism evidence="2 3">
    <name type="scientific">Rotaria socialis</name>
    <dbReference type="NCBI Taxonomy" id="392032"/>
    <lineage>
        <taxon>Eukaryota</taxon>
        <taxon>Metazoa</taxon>
        <taxon>Spiralia</taxon>
        <taxon>Gnathifera</taxon>
        <taxon>Rotifera</taxon>
        <taxon>Eurotatoria</taxon>
        <taxon>Bdelloidea</taxon>
        <taxon>Philodinida</taxon>
        <taxon>Philodinidae</taxon>
        <taxon>Rotaria</taxon>
    </lineage>
</organism>
<feature type="non-terminal residue" evidence="2">
    <location>
        <position position="1"/>
    </location>
</feature>
<feature type="compositionally biased region" description="Acidic residues" evidence="1">
    <location>
        <begin position="66"/>
        <end position="75"/>
    </location>
</feature>
<feature type="region of interest" description="Disordered" evidence="1">
    <location>
        <begin position="40"/>
        <end position="75"/>
    </location>
</feature>
<gene>
    <name evidence="2" type="ORF">HFQ381_LOCUS34554</name>
</gene>
<evidence type="ECO:0000313" key="3">
    <source>
        <dbReference type="Proteomes" id="UP000663851"/>
    </source>
</evidence>
<sequence>KIKIIFFKTTQQHGTSNNPTGPTFITDHYNPLTGTITTTTASGSFATNDLFSSTNSSSNKRKMNDSDDDDDNYDM</sequence>
<dbReference type="AlphaFoldDB" id="A0A821DX78"/>
<dbReference type="EMBL" id="CAJOBO010017104">
    <property type="protein sequence ID" value="CAF4627023.1"/>
    <property type="molecule type" value="Genomic_DNA"/>
</dbReference>